<name>B4FT70_MAIZE</name>
<dbReference type="HOGENOM" id="CLU_169906_0_0_1"/>
<sequence length="115" mass="13203">MEHHHKPGLRVRLRITAARRRAWLSACLRPPCRKPPRRDHSDSVHKVARREIGGGHRRPPRPAAPSSSSFSCPEKFRNFQLQTVVCQESGRLLDVSLTATCRLSSWPRGHLERTR</sequence>
<feature type="compositionally biased region" description="Basic and acidic residues" evidence="1">
    <location>
        <begin position="38"/>
        <end position="54"/>
    </location>
</feature>
<feature type="region of interest" description="Disordered" evidence="1">
    <location>
        <begin position="30"/>
        <end position="71"/>
    </location>
</feature>
<dbReference type="AlphaFoldDB" id="B4FT70"/>
<evidence type="ECO:0000256" key="1">
    <source>
        <dbReference type="SAM" id="MobiDB-lite"/>
    </source>
</evidence>
<proteinExistence type="evidence at transcript level"/>
<protein>
    <submittedName>
        <fullName evidence="2">Uncharacterized protein</fullName>
    </submittedName>
</protein>
<dbReference type="EMBL" id="BT040308">
    <property type="protein sequence ID" value="ACF85313.1"/>
    <property type="molecule type" value="mRNA"/>
</dbReference>
<evidence type="ECO:0000313" key="2">
    <source>
        <dbReference type="EMBL" id="ACF85313.1"/>
    </source>
</evidence>
<organism evidence="2">
    <name type="scientific">Zea mays</name>
    <name type="common">Maize</name>
    <dbReference type="NCBI Taxonomy" id="4577"/>
    <lineage>
        <taxon>Eukaryota</taxon>
        <taxon>Viridiplantae</taxon>
        <taxon>Streptophyta</taxon>
        <taxon>Embryophyta</taxon>
        <taxon>Tracheophyta</taxon>
        <taxon>Spermatophyta</taxon>
        <taxon>Magnoliopsida</taxon>
        <taxon>Liliopsida</taxon>
        <taxon>Poales</taxon>
        <taxon>Poaceae</taxon>
        <taxon>PACMAD clade</taxon>
        <taxon>Panicoideae</taxon>
        <taxon>Andropogonodae</taxon>
        <taxon>Andropogoneae</taxon>
        <taxon>Tripsacinae</taxon>
        <taxon>Zea</taxon>
    </lineage>
</organism>
<reference evidence="2" key="1">
    <citation type="journal article" date="2009" name="PLoS Genet.">
        <title>Sequencing, mapping, and analysis of 27,455 maize full-length cDNAs.</title>
        <authorList>
            <person name="Soderlund C."/>
            <person name="Descour A."/>
            <person name="Kudrna D."/>
            <person name="Bomhoff M."/>
            <person name="Boyd L."/>
            <person name="Currie J."/>
            <person name="Angelova A."/>
            <person name="Collura K."/>
            <person name="Wissotski M."/>
            <person name="Ashley E."/>
            <person name="Morrow D."/>
            <person name="Fernandes J."/>
            <person name="Walbot V."/>
            <person name="Yu Y."/>
        </authorList>
    </citation>
    <scope>NUCLEOTIDE SEQUENCE</scope>
    <source>
        <strain evidence="2">B73</strain>
    </source>
</reference>
<accession>B4FT70</accession>